<feature type="transmembrane region" description="Helical" evidence="1">
    <location>
        <begin position="52"/>
        <end position="70"/>
    </location>
</feature>
<feature type="transmembrane region" description="Helical" evidence="1">
    <location>
        <begin position="27"/>
        <end position="46"/>
    </location>
</feature>
<evidence type="ECO:0000256" key="1">
    <source>
        <dbReference type="SAM" id="Phobius"/>
    </source>
</evidence>
<organism evidence="2 3">
    <name type="scientific">Streptomyces synnematoformans</name>
    <dbReference type="NCBI Taxonomy" id="415721"/>
    <lineage>
        <taxon>Bacteria</taxon>
        <taxon>Bacillati</taxon>
        <taxon>Actinomycetota</taxon>
        <taxon>Actinomycetes</taxon>
        <taxon>Kitasatosporales</taxon>
        <taxon>Streptomycetaceae</taxon>
        <taxon>Streptomyces</taxon>
    </lineage>
</organism>
<evidence type="ECO:0008006" key="4">
    <source>
        <dbReference type="Google" id="ProtNLM"/>
    </source>
</evidence>
<accession>A0ABN2Y4C1</accession>
<keyword evidence="1" id="KW-0472">Membrane</keyword>
<keyword evidence="1" id="KW-0812">Transmembrane</keyword>
<evidence type="ECO:0000313" key="2">
    <source>
        <dbReference type="EMBL" id="GAA2120343.1"/>
    </source>
</evidence>
<dbReference type="Proteomes" id="UP001500443">
    <property type="component" value="Unassembled WGS sequence"/>
</dbReference>
<feature type="transmembrane region" description="Helical" evidence="1">
    <location>
        <begin position="77"/>
        <end position="99"/>
    </location>
</feature>
<dbReference type="EMBL" id="BAAAPF010000052">
    <property type="protein sequence ID" value="GAA2120343.1"/>
    <property type="molecule type" value="Genomic_DNA"/>
</dbReference>
<reference evidence="2 3" key="1">
    <citation type="journal article" date="2019" name="Int. J. Syst. Evol. Microbiol.">
        <title>The Global Catalogue of Microorganisms (GCM) 10K type strain sequencing project: providing services to taxonomists for standard genome sequencing and annotation.</title>
        <authorList>
            <consortium name="The Broad Institute Genomics Platform"/>
            <consortium name="The Broad Institute Genome Sequencing Center for Infectious Disease"/>
            <person name="Wu L."/>
            <person name="Ma J."/>
        </authorList>
    </citation>
    <scope>NUCLEOTIDE SEQUENCE [LARGE SCALE GENOMIC DNA]</scope>
    <source>
        <strain evidence="2 3">JCM 15481</strain>
    </source>
</reference>
<protein>
    <recommendedName>
        <fullName evidence="4">Integral membrane protein</fullName>
    </recommendedName>
</protein>
<name>A0ABN2Y4C1_9ACTN</name>
<dbReference type="RefSeq" id="WP_344289697.1">
    <property type="nucleotide sequence ID" value="NZ_BAAAPF010000052.1"/>
</dbReference>
<keyword evidence="3" id="KW-1185">Reference proteome</keyword>
<proteinExistence type="predicted"/>
<comment type="caution">
    <text evidence="2">The sequence shown here is derived from an EMBL/GenBank/DDBJ whole genome shotgun (WGS) entry which is preliminary data.</text>
</comment>
<evidence type="ECO:0000313" key="3">
    <source>
        <dbReference type="Proteomes" id="UP001500443"/>
    </source>
</evidence>
<gene>
    <name evidence="2" type="ORF">GCM10009802_22970</name>
</gene>
<keyword evidence="1" id="KW-1133">Transmembrane helix</keyword>
<sequence length="101" mass="10521">MPQAVQPPQRNIGLFASDGKHHVTQDTLLAITVVVGALALVLAQWSSLHVPATWAGLIGIGTGAWGQMISVTTRERFLMVLGLGAAALGFFLGMAHGGFSL</sequence>